<dbReference type="PRINTS" id="PR00081">
    <property type="entry name" value="GDHRDH"/>
</dbReference>
<protein>
    <recommendedName>
        <fullName evidence="4">Ketoreductase domain-containing protein</fullName>
    </recommendedName>
</protein>
<feature type="region of interest" description="Disordered" evidence="3">
    <location>
        <begin position="256"/>
        <end position="286"/>
    </location>
</feature>
<name>A0AAW1SUV7_9CHLO</name>
<dbReference type="InterPro" id="IPR020904">
    <property type="entry name" value="Sc_DH/Rdtase_CS"/>
</dbReference>
<proteinExistence type="inferred from homology"/>
<reference evidence="5 6" key="1">
    <citation type="journal article" date="2024" name="Nat. Commun.">
        <title>Phylogenomics reveals the evolutionary origins of lichenization in chlorophyte algae.</title>
        <authorList>
            <person name="Puginier C."/>
            <person name="Libourel C."/>
            <person name="Otte J."/>
            <person name="Skaloud P."/>
            <person name="Haon M."/>
            <person name="Grisel S."/>
            <person name="Petersen M."/>
            <person name="Berrin J.G."/>
            <person name="Delaux P.M."/>
            <person name="Dal Grande F."/>
            <person name="Keller J."/>
        </authorList>
    </citation>
    <scope>NUCLEOTIDE SEQUENCE [LARGE SCALE GENOMIC DNA]</scope>
    <source>
        <strain evidence="5 6">SAG 2523</strain>
    </source>
</reference>
<dbReference type="GO" id="GO:0016616">
    <property type="term" value="F:oxidoreductase activity, acting on the CH-OH group of donors, NAD or NADP as acceptor"/>
    <property type="evidence" value="ECO:0007669"/>
    <property type="project" value="TreeGrafter"/>
</dbReference>
<dbReference type="InterPro" id="IPR057326">
    <property type="entry name" value="KR_dom"/>
</dbReference>
<evidence type="ECO:0000313" key="5">
    <source>
        <dbReference type="EMBL" id="KAK9857221.1"/>
    </source>
</evidence>
<dbReference type="SUPFAM" id="SSF51735">
    <property type="entry name" value="NAD(P)-binding Rossmann-fold domains"/>
    <property type="match status" value="1"/>
</dbReference>
<dbReference type="Gene3D" id="3.40.50.720">
    <property type="entry name" value="NAD(P)-binding Rossmann-like Domain"/>
    <property type="match status" value="1"/>
</dbReference>
<dbReference type="PANTHER" id="PTHR44229:SF4">
    <property type="entry name" value="15-HYDROXYPROSTAGLANDIN DEHYDROGENASE [NAD(+)]"/>
    <property type="match status" value="1"/>
</dbReference>
<dbReference type="Proteomes" id="UP001485043">
    <property type="component" value="Unassembled WGS sequence"/>
</dbReference>
<dbReference type="InterPro" id="IPR002347">
    <property type="entry name" value="SDR_fam"/>
</dbReference>
<dbReference type="EMBL" id="JALJOV010000977">
    <property type="protein sequence ID" value="KAK9857221.1"/>
    <property type="molecule type" value="Genomic_DNA"/>
</dbReference>
<dbReference type="Pfam" id="PF00106">
    <property type="entry name" value="adh_short"/>
    <property type="match status" value="1"/>
</dbReference>
<gene>
    <name evidence="5" type="ORF">WJX84_005700</name>
</gene>
<evidence type="ECO:0000256" key="1">
    <source>
        <dbReference type="ARBA" id="ARBA00006484"/>
    </source>
</evidence>
<feature type="domain" description="Ketoreductase" evidence="4">
    <location>
        <begin position="3"/>
        <end position="199"/>
    </location>
</feature>
<dbReference type="InterPro" id="IPR036291">
    <property type="entry name" value="NAD(P)-bd_dom_sf"/>
</dbReference>
<keyword evidence="2" id="KW-0560">Oxidoreductase</keyword>
<comment type="caution">
    <text evidence="5">The sequence shown here is derived from an EMBL/GenBank/DDBJ whole genome shotgun (WGS) entry which is preliminary data.</text>
</comment>
<evidence type="ECO:0000256" key="2">
    <source>
        <dbReference type="ARBA" id="ARBA00023002"/>
    </source>
</evidence>
<evidence type="ECO:0000256" key="3">
    <source>
        <dbReference type="SAM" id="MobiDB-lite"/>
    </source>
</evidence>
<dbReference type="PANTHER" id="PTHR44229">
    <property type="entry name" value="15-HYDROXYPROSTAGLANDIN DEHYDROGENASE [NAD(+)]"/>
    <property type="match status" value="1"/>
</dbReference>
<evidence type="ECO:0000259" key="4">
    <source>
        <dbReference type="SMART" id="SM00822"/>
    </source>
</evidence>
<dbReference type="AlphaFoldDB" id="A0AAW1SUV7"/>
<keyword evidence="6" id="KW-1185">Reference proteome</keyword>
<comment type="similarity">
    <text evidence="1">Belongs to the short-chain dehydrogenases/reductases (SDR) family.</text>
</comment>
<organism evidence="5 6">
    <name type="scientific">Apatococcus fuscideae</name>
    <dbReference type="NCBI Taxonomy" id="2026836"/>
    <lineage>
        <taxon>Eukaryota</taxon>
        <taxon>Viridiplantae</taxon>
        <taxon>Chlorophyta</taxon>
        <taxon>core chlorophytes</taxon>
        <taxon>Trebouxiophyceae</taxon>
        <taxon>Chlorellales</taxon>
        <taxon>Chlorellaceae</taxon>
        <taxon>Apatococcus</taxon>
    </lineage>
</organism>
<accession>A0AAW1SUV7</accession>
<dbReference type="GO" id="GO:0005737">
    <property type="term" value="C:cytoplasm"/>
    <property type="evidence" value="ECO:0007669"/>
    <property type="project" value="TreeGrafter"/>
</dbReference>
<evidence type="ECO:0000313" key="6">
    <source>
        <dbReference type="Proteomes" id="UP001485043"/>
    </source>
</evidence>
<dbReference type="PROSITE" id="PS00061">
    <property type="entry name" value="ADH_SHORT"/>
    <property type="match status" value="1"/>
</dbReference>
<dbReference type="SMART" id="SM00822">
    <property type="entry name" value="PKS_KR"/>
    <property type="match status" value="1"/>
</dbReference>
<sequence>MSRNAFITGAGAGIGREIAARLGRAGWRVTIADMSPATAESAAAEVKAQGGSAQAVPCDVLDSAQQAAALDQHLKAYGSLEAVCLNAGIFESGPFLDLNNTAWQKTLDLDFTAVLEGTRLAAAAMEKSSSKGTIMLMASAGAFYPAPFCPVYCAAKAGLVTFVRSAAEPLSEKNIRLLGLCPGLISTALGKAIPAVDDFMAGRSMQWLTAKRAAEAAQMLIEGDLEPGALMMLHQTGEIFEVLEQEPSLRLIQRAPSPAEVEDSMVQDAENSQHTLPEAAGSSADQACHGKDASSCDSDAACGSCQRSNGIVSCMTQEELAYTSCLPLQAPSDCHKASTAQSCTSAHCEWCESAAVGSSCYTEAEAKRLPSAIFSCHSSVVSS</sequence>